<evidence type="ECO:0000256" key="4">
    <source>
        <dbReference type="SAM" id="SignalP"/>
    </source>
</evidence>
<dbReference type="InterPro" id="IPR036404">
    <property type="entry name" value="Jacalin-like_lectin_dom_sf"/>
</dbReference>
<dbReference type="Proteomes" id="UP000694415">
    <property type="component" value="Unplaced"/>
</dbReference>
<keyword evidence="2" id="KW-0430">Lectin</keyword>
<feature type="compositionally biased region" description="Basic and acidic residues" evidence="3">
    <location>
        <begin position="176"/>
        <end position="198"/>
    </location>
</feature>
<feature type="domain" description="Jacalin-type lectin" evidence="5">
    <location>
        <begin position="30"/>
        <end position="166"/>
    </location>
</feature>
<organism evidence="6 7">
    <name type="scientific">Mus spicilegus</name>
    <name type="common">Mound-building mouse</name>
    <dbReference type="NCBI Taxonomy" id="10103"/>
    <lineage>
        <taxon>Eukaryota</taxon>
        <taxon>Metazoa</taxon>
        <taxon>Chordata</taxon>
        <taxon>Craniata</taxon>
        <taxon>Vertebrata</taxon>
        <taxon>Euteleostomi</taxon>
        <taxon>Mammalia</taxon>
        <taxon>Eutheria</taxon>
        <taxon>Euarchontoglires</taxon>
        <taxon>Glires</taxon>
        <taxon>Rodentia</taxon>
        <taxon>Myomorpha</taxon>
        <taxon>Muroidea</taxon>
        <taxon>Muridae</taxon>
        <taxon>Murinae</taxon>
        <taxon>Mus</taxon>
        <taxon>Mus</taxon>
    </lineage>
</organism>
<evidence type="ECO:0000256" key="2">
    <source>
        <dbReference type="ARBA" id="ARBA00022734"/>
    </source>
</evidence>
<evidence type="ECO:0000256" key="3">
    <source>
        <dbReference type="SAM" id="MobiDB-lite"/>
    </source>
</evidence>
<protein>
    <submittedName>
        <fullName evidence="6">Spermine binding protein-like</fullName>
    </submittedName>
</protein>
<dbReference type="Gene3D" id="2.100.10.30">
    <property type="entry name" value="Jacalin-like lectin domain"/>
    <property type="match status" value="1"/>
</dbReference>
<dbReference type="GO" id="GO:0030246">
    <property type="term" value="F:carbohydrate binding"/>
    <property type="evidence" value="ECO:0007669"/>
    <property type="project" value="UniProtKB-KW"/>
</dbReference>
<dbReference type="Ensembl" id="ENSMSIT00000005678.1">
    <property type="protein sequence ID" value="ENSMSIP00000004489.1"/>
    <property type="gene ID" value="ENSMSIG00000004110.1"/>
</dbReference>
<sequence>MKSWHLPLGPEPSGAMLLLLILALLASPTCRAQNVLENGVGNYFYVQGEDQGQLKGMRIFLSLLKFIKGFQLQFGNNWTDVYGSRSENFIDFLLEDGEHVIKVEGSAVICLTSLTFTTNKGRVATFGVRRGRYFSDTGGSDKHLVTVNGMHAPGLCVTGMGFKWEDNAKDLGSPEPVKEPKDSSDTSNKKEDEGRGKDDDDDDNDEDEDDNDEDENNYGNNDDDDDDDDNDDQKDES</sequence>
<keyword evidence="7" id="KW-1185">Reference proteome</keyword>
<evidence type="ECO:0000313" key="6">
    <source>
        <dbReference type="Ensembl" id="ENSMSIP00000004489.1"/>
    </source>
</evidence>
<accession>A0A8C6GDS7</accession>
<feature type="signal peptide" evidence="4">
    <location>
        <begin position="1"/>
        <end position="32"/>
    </location>
</feature>
<dbReference type="GeneTree" id="ENSGT00940000163143"/>
<proteinExistence type="predicted"/>
<dbReference type="CDD" id="cd09611">
    <property type="entry name" value="Jacalin_ZG16_like"/>
    <property type="match status" value="1"/>
</dbReference>
<evidence type="ECO:0000313" key="7">
    <source>
        <dbReference type="Proteomes" id="UP000694415"/>
    </source>
</evidence>
<dbReference type="InterPro" id="IPR016024">
    <property type="entry name" value="ARM-type_fold"/>
</dbReference>
<dbReference type="SMART" id="SM00915">
    <property type="entry name" value="Jacalin"/>
    <property type="match status" value="1"/>
</dbReference>
<dbReference type="SUPFAM" id="SSF51101">
    <property type="entry name" value="Mannose-binding lectins"/>
    <property type="match status" value="1"/>
</dbReference>
<evidence type="ECO:0000256" key="1">
    <source>
        <dbReference type="ARBA" id="ARBA00022729"/>
    </source>
</evidence>
<dbReference type="Pfam" id="PF01419">
    <property type="entry name" value="Jacalin"/>
    <property type="match status" value="1"/>
</dbReference>
<reference evidence="6" key="1">
    <citation type="submission" date="2025-08" db="UniProtKB">
        <authorList>
            <consortium name="Ensembl"/>
        </authorList>
    </citation>
    <scope>IDENTIFICATION</scope>
</reference>
<dbReference type="SUPFAM" id="SSF48371">
    <property type="entry name" value="ARM repeat"/>
    <property type="match status" value="1"/>
</dbReference>
<feature type="chain" id="PRO_5034140284" evidence="4">
    <location>
        <begin position="33"/>
        <end position="237"/>
    </location>
</feature>
<dbReference type="PANTHER" id="PTHR33589:SF1">
    <property type="entry name" value="ZYMOGEN GRANULE PROTEIN 16 HOMOLOG B"/>
    <property type="match status" value="1"/>
</dbReference>
<reference evidence="6" key="2">
    <citation type="submission" date="2025-09" db="UniProtKB">
        <authorList>
            <consortium name="Ensembl"/>
        </authorList>
    </citation>
    <scope>IDENTIFICATION</scope>
</reference>
<dbReference type="PROSITE" id="PS51752">
    <property type="entry name" value="JACALIN_LECTIN"/>
    <property type="match status" value="1"/>
</dbReference>
<dbReference type="AlphaFoldDB" id="A0A8C6GDS7"/>
<name>A0A8C6GDS7_MUSSI</name>
<dbReference type="InterPro" id="IPR001229">
    <property type="entry name" value="Jacalin-like_lectin_dom"/>
</dbReference>
<evidence type="ECO:0000259" key="5">
    <source>
        <dbReference type="PROSITE" id="PS51752"/>
    </source>
</evidence>
<keyword evidence="1 4" id="KW-0732">Signal</keyword>
<dbReference type="InterPro" id="IPR052321">
    <property type="entry name" value="PolyBind_ProtTraffic"/>
</dbReference>
<feature type="region of interest" description="Disordered" evidence="3">
    <location>
        <begin position="167"/>
        <end position="237"/>
    </location>
</feature>
<feature type="compositionally biased region" description="Acidic residues" evidence="3">
    <location>
        <begin position="199"/>
        <end position="237"/>
    </location>
</feature>
<dbReference type="PANTHER" id="PTHR33589">
    <property type="entry name" value="OS11G0524900 PROTEIN"/>
    <property type="match status" value="1"/>
</dbReference>
<dbReference type="GO" id="GO:0005615">
    <property type="term" value="C:extracellular space"/>
    <property type="evidence" value="ECO:0007669"/>
    <property type="project" value="TreeGrafter"/>
</dbReference>